<dbReference type="Pfam" id="PF19118">
    <property type="entry name" value="DUF5802"/>
    <property type="match status" value="1"/>
</dbReference>
<gene>
    <name evidence="1" type="ORF">SAMN05216218_103216</name>
</gene>
<sequence length="128" mass="13995">MFERFSSGYYLGRLYVTPGESETAAISRDQHERVNEQLYADGEGVERLDRPLVMKVDERHFPVTGADDVPQDTLAVPPSVLEDTRVRNPPALTEVLLAKADRARQLLTMTGGSVAVDDLEDGPGGPAI</sequence>
<evidence type="ECO:0000313" key="2">
    <source>
        <dbReference type="Proteomes" id="UP000199076"/>
    </source>
</evidence>
<dbReference type="STRING" id="660518.SAMN05216218_103216"/>
<dbReference type="EMBL" id="FNBK01000003">
    <property type="protein sequence ID" value="SDF05722.1"/>
    <property type="molecule type" value="Genomic_DNA"/>
</dbReference>
<proteinExistence type="predicted"/>
<dbReference type="RefSeq" id="WP_092688990.1">
    <property type="nucleotide sequence ID" value="NZ_FNBK01000003.1"/>
</dbReference>
<evidence type="ECO:0000313" key="1">
    <source>
        <dbReference type="EMBL" id="SDF05722.1"/>
    </source>
</evidence>
<protein>
    <submittedName>
        <fullName evidence="1">Uncharacterized protein</fullName>
    </submittedName>
</protein>
<dbReference type="AlphaFoldDB" id="A0A1G7HZ07"/>
<reference evidence="2" key="1">
    <citation type="submission" date="2016-10" db="EMBL/GenBank/DDBJ databases">
        <authorList>
            <person name="Varghese N."/>
            <person name="Submissions S."/>
        </authorList>
    </citation>
    <scope>NUCLEOTIDE SEQUENCE [LARGE SCALE GENOMIC DNA]</scope>
    <source>
        <strain evidence="2">IBRC-M 10760</strain>
    </source>
</reference>
<organism evidence="1 2">
    <name type="scientific">Halorientalis regularis</name>
    <dbReference type="NCBI Taxonomy" id="660518"/>
    <lineage>
        <taxon>Archaea</taxon>
        <taxon>Methanobacteriati</taxon>
        <taxon>Methanobacteriota</taxon>
        <taxon>Stenosarchaea group</taxon>
        <taxon>Halobacteria</taxon>
        <taxon>Halobacteriales</taxon>
        <taxon>Haloarculaceae</taxon>
        <taxon>Halorientalis</taxon>
    </lineage>
</organism>
<dbReference type="OrthoDB" id="179978at2157"/>
<accession>A0A1G7HZ07</accession>
<name>A0A1G7HZ07_9EURY</name>
<dbReference type="Proteomes" id="UP000199076">
    <property type="component" value="Unassembled WGS sequence"/>
</dbReference>
<dbReference type="InterPro" id="IPR043825">
    <property type="entry name" value="DUF5802"/>
</dbReference>
<keyword evidence="2" id="KW-1185">Reference proteome</keyword>